<evidence type="ECO:0000313" key="2">
    <source>
        <dbReference type="EMBL" id="KAA1084347.1"/>
    </source>
</evidence>
<comment type="caution">
    <text evidence="2">The sequence shown here is derived from an EMBL/GenBank/DDBJ whole genome shotgun (WGS) entry which is preliminary data.</text>
</comment>
<feature type="compositionally biased region" description="Polar residues" evidence="1">
    <location>
        <begin position="51"/>
        <end position="72"/>
    </location>
</feature>
<dbReference type="EMBL" id="VDEP01000376">
    <property type="protein sequence ID" value="KAA1092264.1"/>
    <property type="molecule type" value="Genomic_DNA"/>
</dbReference>
<dbReference type="EMBL" id="VSWC01000118">
    <property type="protein sequence ID" value="KAA1084347.1"/>
    <property type="molecule type" value="Genomic_DNA"/>
</dbReference>
<dbReference type="OrthoDB" id="2500683at2759"/>
<name>A0A5B0N582_PUCGR</name>
<gene>
    <name evidence="2" type="ORF">PGT21_025141</name>
    <name evidence="3" type="ORF">PGTUg99_010067</name>
</gene>
<organism evidence="2 4">
    <name type="scientific">Puccinia graminis f. sp. tritici</name>
    <dbReference type="NCBI Taxonomy" id="56615"/>
    <lineage>
        <taxon>Eukaryota</taxon>
        <taxon>Fungi</taxon>
        <taxon>Dikarya</taxon>
        <taxon>Basidiomycota</taxon>
        <taxon>Pucciniomycotina</taxon>
        <taxon>Pucciniomycetes</taxon>
        <taxon>Pucciniales</taxon>
        <taxon>Pucciniaceae</taxon>
        <taxon>Puccinia</taxon>
    </lineage>
</organism>
<dbReference type="AlphaFoldDB" id="A0A5B0N582"/>
<reference evidence="4 5" key="1">
    <citation type="submission" date="2019-05" db="EMBL/GenBank/DDBJ databases">
        <title>Emergence of the Ug99 lineage of the wheat stem rust pathogen through somatic hybridization.</title>
        <authorList>
            <person name="Li F."/>
            <person name="Upadhyaya N.M."/>
            <person name="Sperschneider J."/>
            <person name="Matny O."/>
            <person name="Nguyen-Phuc H."/>
            <person name="Mago R."/>
            <person name="Raley C."/>
            <person name="Miller M.E."/>
            <person name="Silverstein K.A.T."/>
            <person name="Henningsen E."/>
            <person name="Hirsch C.D."/>
            <person name="Visser B."/>
            <person name="Pretorius Z.A."/>
            <person name="Steffenson B.J."/>
            <person name="Schwessinger B."/>
            <person name="Dodds P.N."/>
            <person name="Figueroa M."/>
        </authorList>
    </citation>
    <scope>NUCLEOTIDE SEQUENCE [LARGE SCALE GENOMIC DNA]</scope>
    <source>
        <strain evidence="2">21-0</strain>
        <strain evidence="3 5">Ug99</strain>
    </source>
</reference>
<feature type="compositionally biased region" description="Polar residues" evidence="1">
    <location>
        <begin position="100"/>
        <end position="116"/>
    </location>
</feature>
<evidence type="ECO:0000313" key="3">
    <source>
        <dbReference type="EMBL" id="KAA1092264.1"/>
    </source>
</evidence>
<dbReference type="Proteomes" id="UP000324748">
    <property type="component" value="Unassembled WGS sequence"/>
</dbReference>
<proteinExistence type="predicted"/>
<accession>A0A5B0N582</accession>
<evidence type="ECO:0000256" key="1">
    <source>
        <dbReference type="SAM" id="MobiDB-lite"/>
    </source>
</evidence>
<evidence type="ECO:0000313" key="4">
    <source>
        <dbReference type="Proteomes" id="UP000324748"/>
    </source>
</evidence>
<feature type="region of interest" description="Disordered" evidence="1">
    <location>
        <begin position="1"/>
        <end position="120"/>
    </location>
</feature>
<protein>
    <submittedName>
        <fullName evidence="2">Uncharacterized protein</fullName>
    </submittedName>
</protein>
<keyword evidence="4" id="KW-1185">Reference proteome</keyword>
<sequence length="207" mass="22894">MGFTSVCPASHTKTDRPDQGTGRPGHREGQTSFTCDEDGKTSANGIRPPGSMTNQPSTTELKTKDNSSSTALPKTAPGNDWSAIRKSWLQPNVKNDEPRPSSSADQAATTSNQLQKKNPKRLEKIDKMLADYDQASRLGHSNPKPMLSVVDFAFRLTDEYVRHPAPIPLSQAVSVLYRSWFHDGTIPEFHLEKMKDADDTEQEQLQG</sequence>
<dbReference type="Proteomes" id="UP000325313">
    <property type="component" value="Unassembled WGS sequence"/>
</dbReference>
<evidence type="ECO:0000313" key="5">
    <source>
        <dbReference type="Proteomes" id="UP000325313"/>
    </source>
</evidence>